<sequence>MVCSAAVLSSSLALSLLRHSSSPSQSFVLSPFSLNSALSIVHDGANGNTQKELTNLLLNGCTPADVTNHYSSLTLSLPSNNDTGVSFKSANRFYVDNSISLKNDYQKHVEDKYKVKVQGLKLGNKPEAAKEMNKFVEGATNGKIKDVMKPEGISDDAKAILINAIHFLGYWKYPFNPMSTNSYKFKGVAGEREMKFMNHFAKKFPVNNENEFGLALLLPYKDEQYRFFFLMPKETSNLDKVRKELTGEKLVHILKSSQDVYGDFTVPKFKIESKLDGVDVLKKLGVSNIFSNGADLSKVSDTPLKISKIQHNAVIETNELGTEAAASTMMEGVPMSLRPQFTIDRPSLYGILRNDDILFLGQLA</sequence>
<feature type="domain" description="Serpin" evidence="3">
    <location>
        <begin position="14"/>
        <end position="364"/>
    </location>
</feature>
<comment type="similarity">
    <text evidence="1 2">Belongs to the serpin family.</text>
</comment>
<dbReference type="InterPro" id="IPR000215">
    <property type="entry name" value="Serpin_fam"/>
</dbReference>
<dbReference type="Gene3D" id="3.30.497.10">
    <property type="entry name" value="Antithrombin, subunit I, domain 2"/>
    <property type="match status" value="1"/>
</dbReference>
<dbReference type="InterPro" id="IPR042185">
    <property type="entry name" value="Serpin_sf_2"/>
</dbReference>
<dbReference type="InterPro" id="IPR023796">
    <property type="entry name" value="Serpin_dom"/>
</dbReference>
<dbReference type="Proteomes" id="UP001432322">
    <property type="component" value="Unassembled WGS sequence"/>
</dbReference>
<comment type="caution">
    <text evidence="4">The sequence shown here is derived from an EMBL/GenBank/DDBJ whole genome shotgun (WGS) entry which is preliminary data.</text>
</comment>
<dbReference type="Pfam" id="PF00079">
    <property type="entry name" value="Serpin"/>
    <property type="match status" value="1"/>
</dbReference>
<accession>A0AAV5UUH8</accession>
<protein>
    <recommendedName>
        <fullName evidence="3">Serpin domain-containing protein</fullName>
    </recommendedName>
</protein>
<evidence type="ECO:0000259" key="3">
    <source>
        <dbReference type="SMART" id="SM00093"/>
    </source>
</evidence>
<dbReference type="SMART" id="SM00093">
    <property type="entry name" value="SERPIN"/>
    <property type="match status" value="1"/>
</dbReference>
<dbReference type="Gene3D" id="2.30.39.10">
    <property type="entry name" value="Alpha-1-antitrypsin, domain 1"/>
    <property type="match status" value="1"/>
</dbReference>
<organism evidence="4 5">
    <name type="scientific">Pristionchus fissidentatus</name>
    <dbReference type="NCBI Taxonomy" id="1538716"/>
    <lineage>
        <taxon>Eukaryota</taxon>
        <taxon>Metazoa</taxon>
        <taxon>Ecdysozoa</taxon>
        <taxon>Nematoda</taxon>
        <taxon>Chromadorea</taxon>
        <taxon>Rhabditida</taxon>
        <taxon>Rhabditina</taxon>
        <taxon>Diplogasteromorpha</taxon>
        <taxon>Diplogasteroidea</taxon>
        <taxon>Neodiplogasteridae</taxon>
        <taxon>Pristionchus</taxon>
    </lineage>
</organism>
<evidence type="ECO:0000313" key="5">
    <source>
        <dbReference type="Proteomes" id="UP001432322"/>
    </source>
</evidence>
<gene>
    <name evidence="4" type="ORF">PFISCL1PPCAC_2063</name>
</gene>
<dbReference type="GO" id="GO:0004867">
    <property type="term" value="F:serine-type endopeptidase inhibitor activity"/>
    <property type="evidence" value="ECO:0007669"/>
    <property type="project" value="InterPro"/>
</dbReference>
<dbReference type="PANTHER" id="PTHR11461:SF211">
    <property type="entry name" value="GH10112P-RELATED"/>
    <property type="match status" value="1"/>
</dbReference>
<reference evidence="4" key="1">
    <citation type="submission" date="2023-10" db="EMBL/GenBank/DDBJ databases">
        <title>Genome assembly of Pristionchus species.</title>
        <authorList>
            <person name="Yoshida K."/>
            <person name="Sommer R.J."/>
        </authorList>
    </citation>
    <scope>NUCLEOTIDE SEQUENCE</scope>
    <source>
        <strain evidence="4">RS5133</strain>
    </source>
</reference>
<dbReference type="EMBL" id="BTSY01000001">
    <property type="protein sequence ID" value="GMT10766.1"/>
    <property type="molecule type" value="Genomic_DNA"/>
</dbReference>
<dbReference type="AlphaFoldDB" id="A0AAV5UUH8"/>
<dbReference type="InterPro" id="IPR042178">
    <property type="entry name" value="Serpin_sf_1"/>
</dbReference>
<dbReference type="GO" id="GO:0005615">
    <property type="term" value="C:extracellular space"/>
    <property type="evidence" value="ECO:0007669"/>
    <property type="project" value="InterPro"/>
</dbReference>
<name>A0AAV5UUH8_9BILA</name>
<evidence type="ECO:0000313" key="4">
    <source>
        <dbReference type="EMBL" id="GMT10766.1"/>
    </source>
</evidence>
<dbReference type="SUPFAM" id="SSF56574">
    <property type="entry name" value="Serpins"/>
    <property type="match status" value="1"/>
</dbReference>
<dbReference type="InterPro" id="IPR036186">
    <property type="entry name" value="Serpin_sf"/>
</dbReference>
<keyword evidence="5" id="KW-1185">Reference proteome</keyword>
<proteinExistence type="inferred from homology"/>
<evidence type="ECO:0000256" key="1">
    <source>
        <dbReference type="ARBA" id="ARBA00009500"/>
    </source>
</evidence>
<dbReference type="PANTHER" id="PTHR11461">
    <property type="entry name" value="SERINE PROTEASE INHIBITOR, SERPIN"/>
    <property type="match status" value="1"/>
</dbReference>
<evidence type="ECO:0000256" key="2">
    <source>
        <dbReference type="RuleBase" id="RU000411"/>
    </source>
</evidence>